<protein>
    <recommendedName>
        <fullName evidence="1">Transcriptional factor DELLA N-terminal domain-containing protein</fullName>
    </recommendedName>
</protein>
<reference evidence="2 3" key="1">
    <citation type="journal article" date="2016" name="G3 (Bethesda)">
        <title>First Draft Assembly and Annotation of the Genome of a California Endemic Oak Quercus lobata Nee (Fagaceae).</title>
        <authorList>
            <person name="Sork V.L."/>
            <person name="Fitz-Gibbon S.T."/>
            <person name="Puiu D."/>
            <person name="Crepeau M."/>
            <person name="Gugger P.F."/>
            <person name="Sherman R."/>
            <person name="Stevens K."/>
            <person name="Langley C.H."/>
            <person name="Pellegrini M."/>
            <person name="Salzberg S.L."/>
        </authorList>
    </citation>
    <scope>NUCLEOTIDE SEQUENCE [LARGE SCALE GENOMIC DNA]</scope>
    <source>
        <strain evidence="2 3">cv. SW786</strain>
    </source>
</reference>
<dbReference type="EMBL" id="LRBV02000007">
    <property type="status" value="NOT_ANNOTATED_CDS"/>
    <property type="molecule type" value="Genomic_DNA"/>
</dbReference>
<dbReference type="EnsemblPlants" id="QL07p024064:mrna">
    <property type="protein sequence ID" value="QL07p024064:mrna"/>
    <property type="gene ID" value="QL07p024064"/>
</dbReference>
<feature type="domain" description="Transcriptional factor DELLA N-terminal" evidence="1">
    <location>
        <begin position="14"/>
        <end position="68"/>
    </location>
</feature>
<accession>A0A7N2R7S2</accession>
<dbReference type="InParanoid" id="A0A7N2R7S2"/>
<dbReference type="Proteomes" id="UP000594261">
    <property type="component" value="Chromosome 7"/>
</dbReference>
<dbReference type="InterPro" id="IPR021914">
    <property type="entry name" value="TF_DELLA_N"/>
</dbReference>
<dbReference type="Pfam" id="PF12041">
    <property type="entry name" value="DELLA"/>
    <property type="match status" value="1"/>
</dbReference>
<organism evidence="2 3">
    <name type="scientific">Quercus lobata</name>
    <name type="common">Valley oak</name>
    <dbReference type="NCBI Taxonomy" id="97700"/>
    <lineage>
        <taxon>Eukaryota</taxon>
        <taxon>Viridiplantae</taxon>
        <taxon>Streptophyta</taxon>
        <taxon>Embryophyta</taxon>
        <taxon>Tracheophyta</taxon>
        <taxon>Spermatophyta</taxon>
        <taxon>Magnoliopsida</taxon>
        <taxon>eudicotyledons</taxon>
        <taxon>Gunneridae</taxon>
        <taxon>Pentapetalae</taxon>
        <taxon>rosids</taxon>
        <taxon>fabids</taxon>
        <taxon>Fagales</taxon>
        <taxon>Fagaceae</taxon>
        <taxon>Quercus</taxon>
    </lineage>
</organism>
<keyword evidence="3" id="KW-1185">Reference proteome</keyword>
<dbReference type="AlphaFoldDB" id="A0A7N2R7S2"/>
<reference evidence="2" key="2">
    <citation type="submission" date="2021-01" db="UniProtKB">
        <authorList>
            <consortium name="EnsemblPlants"/>
        </authorList>
    </citation>
    <scope>IDENTIFICATION</scope>
</reference>
<name>A0A7N2R7S2_QUELO</name>
<evidence type="ECO:0000313" key="3">
    <source>
        <dbReference type="Proteomes" id="UP000594261"/>
    </source>
</evidence>
<proteinExistence type="predicted"/>
<evidence type="ECO:0000259" key="1">
    <source>
        <dbReference type="Pfam" id="PF12041"/>
    </source>
</evidence>
<evidence type="ECO:0000313" key="2">
    <source>
        <dbReference type="EnsemblPlants" id="QL07p024064:mrna"/>
    </source>
</evidence>
<sequence length="127" mass="13938">MCWEEEVQQDGGMDKLLAVLGYQVRASDMAKVAQKLELLEDLMGNAQGDGLSHLTTETVYYNPSNLNARESVVTVRETVYLVANVGYHMVSSSSPFSSSTTWVPNKLGGGRESLQICGKDFGYCLHL</sequence>
<dbReference type="InterPro" id="IPR038088">
    <property type="entry name" value="DELLA_N_sf"/>
</dbReference>
<dbReference type="SMART" id="SM01129">
    <property type="entry name" value="DELLA"/>
    <property type="match status" value="1"/>
</dbReference>
<dbReference type="Gene3D" id="1.10.10.1290">
    <property type="entry name" value="Transcriptional regulator DELLA, N-terminal domain"/>
    <property type="match status" value="1"/>
</dbReference>
<dbReference type="Gramene" id="QL07p024064:mrna">
    <property type="protein sequence ID" value="QL07p024064:mrna"/>
    <property type="gene ID" value="QL07p024064"/>
</dbReference>